<feature type="domain" description="CCD97-like C-terminal" evidence="2">
    <location>
        <begin position="117"/>
        <end position="180"/>
    </location>
</feature>
<reference evidence="3" key="1">
    <citation type="submission" date="2022-10" db="EMBL/GenBank/DDBJ databases">
        <title>Determination and structural analysis of whole genome sequence of Sarocladium strictum F4-1.</title>
        <authorList>
            <person name="Hu L."/>
            <person name="Jiang Y."/>
        </authorList>
    </citation>
    <scope>NUCLEOTIDE SEQUENCE</scope>
    <source>
        <strain evidence="3">F4-1</strain>
    </source>
</reference>
<dbReference type="PANTHER" id="PTHR31840">
    <property type="entry name" value="COILED-COIL DOMAIN-CONTAINING PROTEIN 97"/>
    <property type="match status" value="1"/>
</dbReference>
<dbReference type="Pfam" id="PF09747">
    <property type="entry name" value="CCD97-like_C"/>
    <property type="match status" value="2"/>
</dbReference>
<dbReference type="Proteomes" id="UP001175261">
    <property type="component" value="Unassembled WGS sequence"/>
</dbReference>
<name>A0AA39GNH4_SARSR</name>
<evidence type="ECO:0000313" key="4">
    <source>
        <dbReference type="Proteomes" id="UP001175261"/>
    </source>
</evidence>
<dbReference type="AlphaFoldDB" id="A0AA39GNH4"/>
<protein>
    <recommendedName>
        <fullName evidence="2">CCD97-like C-terminal domain-containing protein</fullName>
    </recommendedName>
</protein>
<feature type="compositionally biased region" description="Basic and acidic residues" evidence="1">
    <location>
        <begin position="189"/>
        <end position="198"/>
    </location>
</feature>
<accession>A0AA39GNH4</accession>
<feature type="domain" description="CCD97-like C-terminal" evidence="2">
    <location>
        <begin position="36"/>
        <end position="109"/>
    </location>
</feature>
<gene>
    <name evidence="3" type="ORF">NLU13_0111</name>
</gene>
<keyword evidence="4" id="KW-1185">Reference proteome</keyword>
<feature type="region of interest" description="Disordered" evidence="1">
    <location>
        <begin position="176"/>
        <end position="204"/>
    </location>
</feature>
<sequence>MLSPTKGDSLGQLQLDKPVPRPSRTAEHQAQIHLHNRRREYLKRHPSYLESKEHELADPVLYERLVKRYQTADERAAEVKAKGYGRTLEADLLRGESRLAALPGSQRAQASIPSTDQGFEQDWARTAADKSDGMNLWHVFLTDRFVHGRDDDFDYTKVDMNDEYDNLIREDAEDAWFDDEEPSMVDDVDTAHSPRRGETGVQDF</sequence>
<dbReference type="PANTHER" id="PTHR31840:SF1">
    <property type="entry name" value="COILED-COIL DOMAIN-CONTAINING PROTEIN 97"/>
    <property type="match status" value="1"/>
</dbReference>
<comment type="caution">
    <text evidence="3">The sequence shown here is derived from an EMBL/GenBank/DDBJ whole genome shotgun (WGS) entry which is preliminary data.</text>
</comment>
<evidence type="ECO:0000256" key="1">
    <source>
        <dbReference type="SAM" id="MobiDB-lite"/>
    </source>
</evidence>
<dbReference type="EMBL" id="JAPDFR010000001">
    <property type="protein sequence ID" value="KAK0390607.1"/>
    <property type="molecule type" value="Genomic_DNA"/>
</dbReference>
<dbReference type="InterPro" id="IPR040233">
    <property type="entry name" value="CCD97-like_C"/>
</dbReference>
<evidence type="ECO:0000313" key="3">
    <source>
        <dbReference type="EMBL" id="KAK0390607.1"/>
    </source>
</evidence>
<proteinExistence type="predicted"/>
<feature type="compositionally biased region" description="Acidic residues" evidence="1">
    <location>
        <begin position="176"/>
        <end position="188"/>
    </location>
</feature>
<dbReference type="InterPro" id="IPR018613">
    <property type="entry name" value="Ccdc97-like"/>
</dbReference>
<feature type="region of interest" description="Disordered" evidence="1">
    <location>
        <begin position="1"/>
        <end position="33"/>
    </location>
</feature>
<organism evidence="3 4">
    <name type="scientific">Sarocladium strictum</name>
    <name type="common">Black bundle disease fungus</name>
    <name type="synonym">Acremonium strictum</name>
    <dbReference type="NCBI Taxonomy" id="5046"/>
    <lineage>
        <taxon>Eukaryota</taxon>
        <taxon>Fungi</taxon>
        <taxon>Dikarya</taxon>
        <taxon>Ascomycota</taxon>
        <taxon>Pezizomycotina</taxon>
        <taxon>Sordariomycetes</taxon>
        <taxon>Hypocreomycetidae</taxon>
        <taxon>Hypocreales</taxon>
        <taxon>Sarocladiaceae</taxon>
        <taxon>Sarocladium</taxon>
    </lineage>
</organism>
<evidence type="ECO:0000259" key="2">
    <source>
        <dbReference type="Pfam" id="PF09747"/>
    </source>
</evidence>